<gene>
    <name evidence="1" type="ORF">IAB19_02245</name>
</gene>
<name>A0A9D9DA21_9GAMM</name>
<sequence>MVNDADLPKIENVKDKNFVYPQGGLDDLSLSCSQCSRSMIQEINAAKDSNALQALYQKDDQTCSVQDHGALDVAMICTLSHELSEQNQDLPAADRSKLEGSVLNDLMKLLNSKDADECQNIKTSIEGQLNGRHGESCDKIRNLMDNKLQCLHDSTFNAEALDEAAGKLANKTDPRAVLSVGKGSVNMTNPAGCSVLRTQHQNEELTRLDLIKAGSLQQKIKLEEARGNENCQDEIVQNGITKTSALKLQELENCLDNADLQTLCDTKANLEIRANYELTAADKQTFDERLSSQLDQKTQDMVAALTEQGIDFKDLTLGECRSLLQGVGFNGETLKQLCEAKPDLVSSYKEALAEPENARGFVDSLMFAVKGGAASLQDGAVGVSASLGSAEADGRISRAMKSRAEFDLEAMRMAPALNYYGLNEFKFETEDDLKALDSKAMMALEEKVINPQNSALKQARDNLGLAMINLSFKAFAAEHPGCKATPNDNPEFIQAHSPEVQKLLPGLMKDRNLSLVNNISQAFASSALLKAFAANPGRLALLKSVKEALESNPEAAESDKQLRKAIAGLIGINTQGSQLDNMPLSQLIDLAAKRLPQALSATNNDEAVNALKSMEKQGSILGENEKSLYAAQTAELMQLQNVDSPNKTSGETLAVNLFMLQDLLSDEVSDLSPFQLARMGIDKNAYMSADSAGKQTMLLEAMKASQEKAGEFEYQVLADEYLKLAEKDGKSFNESVTSLGNALPDASATAASGVAHRRMRSTADKLEALNELSLMKGKLKADLNKFGSSSVVFGRPGSDGFEKMRAVLNDPSLSDGDKLKQLRSEFKAVQEKAQPHDLMGLSAASVASKKHISGSTPAQSVEYAADKSGLGKSKLSSELSADFYKRSTAYVDSGVRHEQAVTYNDKALQDGLKNTIGKDTMAQLQAAACELTAQRIGFFSGAQMFEAYADALPGDRSVVDNAIKQTLKEQFNCSEGNAEILMRSIRDVYSANTQATKKLNSGLHAVATNAAENHIQEAAKISRLLEQKASSLQPGTSMVFKTSAGVEAVFDIVPEVITGTASLKAGAQASIGRSEDGKSYEVSLSSKLAVALGLKVSAETELYQNPNDEDKSISVGGSAGASVGVKGTGTLHLKFDNAEDASLFMAHALCGLAAPDYAHNCGAEAIAATGVISGKAGFSASAGANANFGGLIDSIGVNAAFETVGKIEFAKTSGTDGNINSWAFKMSLKLELSLGVELHEKISEPLSNVVNNISPENETAAAIVDFGKEGLKKEGSFEVGSRIEVNTDKGGYPVRSGKVTFTVSPNRYEVEALCDRCKLSPQQRAEVLKQFDLNKQNKVEMKNFTLTAEVNFEQDPHMGIRDAKEMLLAADKNGTLKFTSASLNAADEKLSVEHSLSVAGKLNFSYMRNVMENSTQTIALKA</sequence>
<reference evidence="1" key="2">
    <citation type="journal article" date="2021" name="PeerJ">
        <title>Extensive microbial diversity within the chicken gut microbiome revealed by metagenomics and culture.</title>
        <authorList>
            <person name="Gilroy R."/>
            <person name="Ravi A."/>
            <person name="Getino M."/>
            <person name="Pursley I."/>
            <person name="Horton D.L."/>
            <person name="Alikhan N.F."/>
            <person name="Baker D."/>
            <person name="Gharbi K."/>
            <person name="Hall N."/>
            <person name="Watson M."/>
            <person name="Adriaenssens E.M."/>
            <person name="Foster-Nyarko E."/>
            <person name="Jarju S."/>
            <person name="Secka A."/>
            <person name="Antonio M."/>
            <person name="Oren A."/>
            <person name="Chaudhuri R.R."/>
            <person name="La Ragione R."/>
            <person name="Hildebrand F."/>
            <person name="Pallen M.J."/>
        </authorList>
    </citation>
    <scope>NUCLEOTIDE SEQUENCE</scope>
    <source>
        <strain evidence="1">17213</strain>
    </source>
</reference>
<protein>
    <submittedName>
        <fullName evidence="1">Uncharacterized protein</fullName>
    </submittedName>
</protein>
<comment type="caution">
    <text evidence="1">The sequence shown here is derived from an EMBL/GenBank/DDBJ whole genome shotgun (WGS) entry which is preliminary data.</text>
</comment>
<evidence type="ECO:0000313" key="1">
    <source>
        <dbReference type="EMBL" id="MBO8415183.1"/>
    </source>
</evidence>
<proteinExistence type="predicted"/>
<dbReference type="EMBL" id="JADINH010000038">
    <property type="protein sequence ID" value="MBO8415183.1"/>
    <property type="molecule type" value="Genomic_DNA"/>
</dbReference>
<evidence type="ECO:0000313" key="2">
    <source>
        <dbReference type="Proteomes" id="UP000823631"/>
    </source>
</evidence>
<reference evidence="1" key="1">
    <citation type="submission" date="2020-10" db="EMBL/GenBank/DDBJ databases">
        <authorList>
            <person name="Gilroy R."/>
        </authorList>
    </citation>
    <scope>NUCLEOTIDE SEQUENCE</scope>
    <source>
        <strain evidence="1">17213</strain>
    </source>
</reference>
<organism evidence="1 2">
    <name type="scientific">Candidatus Avisuccinivibrio stercorigallinarum</name>
    <dbReference type="NCBI Taxonomy" id="2840704"/>
    <lineage>
        <taxon>Bacteria</taxon>
        <taxon>Pseudomonadati</taxon>
        <taxon>Pseudomonadota</taxon>
        <taxon>Gammaproteobacteria</taxon>
        <taxon>Aeromonadales</taxon>
        <taxon>Succinivibrionaceae</taxon>
        <taxon>Succinivibrionaceae incertae sedis</taxon>
        <taxon>Candidatus Avisuccinivibrio</taxon>
    </lineage>
</organism>
<dbReference type="Proteomes" id="UP000823631">
    <property type="component" value="Unassembled WGS sequence"/>
</dbReference>
<accession>A0A9D9DA21</accession>